<proteinExistence type="predicted"/>
<name>A0A4U8W5A3_9NOCA</name>
<protein>
    <recommendedName>
        <fullName evidence="4">DUF732 domain-containing protein</fullName>
    </recommendedName>
</protein>
<gene>
    <name evidence="2" type="ORF">NCTC10797_04905</name>
</gene>
<keyword evidence="1" id="KW-1133">Transmembrane helix</keyword>
<evidence type="ECO:0000313" key="2">
    <source>
        <dbReference type="EMBL" id="VFB01093.1"/>
    </source>
</evidence>
<dbReference type="EMBL" id="LR215973">
    <property type="protein sequence ID" value="VFB01093.1"/>
    <property type="molecule type" value="Genomic_DNA"/>
</dbReference>
<dbReference type="AlphaFoldDB" id="A0A4U8W5A3"/>
<keyword evidence="1" id="KW-0472">Membrane</keyword>
<accession>A0A4U8W5A3</accession>
<feature type="transmembrane region" description="Helical" evidence="1">
    <location>
        <begin position="16"/>
        <end position="34"/>
    </location>
</feature>
<dbReference type="Proteomes" id="UP000290439">
    <property type="component" value="Chromosome"/>
</dbReference>
<sequence>MTGPETGDAPDRKRRVIYITAVVLLGTFALFGLAQFDRIRDDHRADVLAGQLHDQLVAAGLPAPDPQVIANSLGTDGGIVCQDPSSPLIRARYQQAISTGAGGPGQRPVIGSGDMVQAVELAIATYCPEHLDDYRNQVGDMKFDETTK</sequence>
<evidence type="ECO:0000313" key="3">
    <source>
        <dbReference type="Proteomes" id="UP000290439"/>
    </source>
</evidence>
<evidence type="ECO:0000256" key="1">
    <source>
        <dbReference type="SAM" id="Phobius"/>
    </source>
</evidence>
<evidence type="ECO:0008006" key="4">
    <source>
        <dbReference type="Google" id="ProtNLM"/>
    </source>
</evidence>
<keyword evidence="1" id="KW-0812">Transmembrane</keyword>
<reference evidence="2 3" key="1">
    <citation type="submission" date="2019-02" db="EMBL/GenBank/DDBJ databases">
        <authorList>
            <consortium name="Pathogen Informatics"/>
        </authorList>
    </citation>
    <scope>NUCLEOTIDE SEQUENCE [LARGE SCALE GENOMIC DNA]</scope>
    <source>
        <strain evidence="2 3">3012STDY6756504</strain>
    </source>
</reference>
<dbReference type="RefSeq" id="WP_130918732.1">
    <property type="nucleotide sequence ID" value="NZ_LR215973.1"/>
</dbReference>
<organism evidence="2 3">
    <name type="scientific">Nocardia cyriacigeorgica</name>
    <dbReference type="NCBI Taxonomy" id="135487"/>
    <lineage>
        <taxon>Bacteria</taxon>
        <taxon>Bacillati</taxon>
        <taxon>Actinomycetota</taxon>
        <taxon>Actinomycetes</taxon>
        <taxon>Mycobacteriales</taxon>
        <taxon>Nocardiaceae</taxon>
        <taxon>Nocardia</taxon>
    </lineage>
</organism>